<organism evidence="4 5">
    <name type="scientific">Escherichia phage vB_EcoM_G4500</name>
    <dbReference type="NCBI Taxonomy" id="2502305"/>
    <lineage>
        <taxon>Viruses</taxon>
        <taxon>Duplodnaviria</taxon>
        <taxon>Heunggongvirae</taxon>
        <taxon>Uroviricota</taxon>
        <taxon>Caudoviricetes</taxon>
        <taxon>Pantevenvirales</taxon>
        <taxon>Straboviridae</taxon>
        <taxon>Tevenvirinae</taxon>
        <taxon>Tequatrovirus</taxon>
        <taxon>Tequatrovirus gee9062</taxon>
    </lineage>
</organism>
<feature type="site" description="Cleavage" evidence="1">
    <location>
        <begin position="678"/>
        <end position="679"/>
    </location>
</feature>
<sequence length="741" mass="83109">MELITELFDEDTTLPITNLNPKKKIPQIFSVHVDDAIEQPGFRLCTYTSGGDTNRDLKMGDKMMHIVPFTLTAKGSIAKLKGLGPSPINYINSVFTVAMQTMRQYKIDACMLRILKSKTADQARQIQVIADRLIRSRSGGRYVLLKELWDYDKKYAYILIHRKNVSLEDIPGVPEISTELFTKVESKVGDVYINKDTGAQVTKNEAIAASIAQENDKRSDQAVIVKVKISRRAIAQSQSLESSRFETPMFQKFEASAAELNKPADAPLISDSNELTVISTSGFALENALSSVTAGMAFREASIIPEDKESIINAEIKNKALEKLRKESITSIKTLETIASIVDNTLEKYKGAWFERNINKHSHLNQFFFFFFFFFLLCGFLFFFFKQKTAYEMAVGLVGSEMCIRDRYKGAWFERNINKHSHLNQDAANELVQNSWNAIKTKIIRRELRGYALTAGWSLHPIVENKDSSKYTPAQKRGIREYVGSGYVDINNALLGLYNPDERTSILTASDIEKAIDNLDSAFKNGERLPKGITLYRSQRMLPSIYEAMVKNRVFYFRNFVSTSLYPNIFGTWMTDSAVGVLPDEKRLNISIDKNDEGLVNSSDNLVGIGWVITGADKVNVVLPGGSLAPSNEMEVILPRGLMVKVNKITDASYNDGTVKTNNKLIQAEVMTTEELTESVIYDGDRLMETGEVVTMTGDIEDRVDFASFVSSNVKQKVESSLGIIASCIDITNMPYKFVQG</sequence>
<comment type="function">
    <text evidence="1">ADP-ribosyltransferase that efficiently ADP-ribosylates one of the two alpha subunits of host RNA polymerase RPOA on an arginine located in the C-terminal region. ADP-ribosylation of RPOA alpha subunit enhances the transcription of viral early genes. Also ribosylates RPOA subunits beta, beta' and sigma 70 and performs an autoribosylation reaction.</text>
</comment>
<dbReference type="GO" id="GO:0005576">
    <property type="term" value="C:extracellular region"/>
    <property type="evidence" value="ECO:0007669"/>
    <property type="project" value="InterPro"/>
</dbReference>
<evidence type="ECO:0000313" key="5">
    <source>
        <dbReference type="Proteomes" id="UP000295282"/>
    </source>
</evidence>
<dbReference type="Gene3D" id="3.90.176.10">
    <property type="entry name" value="Toxin ADP-ribosyltransferase, Chain A, domain 1"/>
    <property type="match status" value="1"/>
</dbReference>
<evidence type="ECO:0000259" key="3">
    <source>
        <dbReference type="Pfam" id="PF03496"/>
    </source>
</evidence>
<name>A0A482GKP9_9CAUD</name>
<feature type="chain" id="PRO_5042303305" description="NAD(+)--arginine ADP-ribosyltransferase" evidence="1">
    <location>
        <begin position="1"/>
        <end position="741"/>
    </location>
</feature>
<dbReference type="PROSITE" id="PS51996">
    <property type="entry name" value="TR_MART"/>
    <property type="match status" value="1"/>
</dbReference>
<dbReference type="GO" id="GO:0016779">
    <property type="term" value="F:nucleotidyltransferase activity"/>
    <property type="evidence" value="ECO:0007669"/>
    <property type="project" value="UniProtKB-KW"/>
</dbReference>
<keyword evidence="1" id="KW-0808">Transferase</keyword>
<dbReference type="InterPro" id="IPR016225">
    <property type="entry name" value="Phage_T4_Alt-like"/>
</dbReference>
<keyword evidence="2" id="KW-0812">Transmembrane</keyword>
<keyword evidence="1" id="KW-0548">Nucleotidyltransferase</keyword>
<dbReference type="Pfam" id="PF03496">
    <property type="entry name" value="ADPrib_exo_Tox"/>
    <property type="match status" value="1"/>
</dbReference>
<evidence type="ECO:0000256" key="1">
    <source>
        <dbReference type="HAMAP-Rule" id="MF_04139"/>
    </source>
</evidence>
<feature type="domain" description="ADP ribosyltransferase" evidence="3">
    <location>
        <begin position="433"/>
        <end position="673"/>
    </location>
</feature>
<accession>A0A482GKP9</accession>
<comment type="caution">
    <text evidence="1">Lacks conserved residue(s) required for the propagation of feature annotation.</text>
</comment>
<dbReference type="GO" id="GO:0046782">
    <property type="term" value="P:regulation of viral transcription"/>
    <property type="evidence" value="ECO:0007669"/>
    <property type="project" value="UniProtKB-UniRule"/>
</dbReference>
<reference evidence="4 5" key="1">
    <citation type="submission" date="2018-12" db="EMBL/GenBank/DDBJ databases">
        <title>Still something new to discover - new insights into E. coli phage diversity and taxonomy.</title>
        <authorList>
            <person name="Korf I.H.E."/>
            <person name="Adriaennsens E."/>
            <person name="Dreiseikelmann B."/>
            <person name="Kropinski A."/>
            <person name="Nimtz M."/>
            <person name="Meier-Kolthoff J.P."/>
            <person name="Rohde M."/>
            <person name="van Raaij M."/>
            <person name="Wittmann J."/>
        </authorList>
    </citation>
    <scope>NUCLEOTIDE SEQUENCE [LARGE SCALE GENOMIC DNA]</scope>
</reference>
<dbReference type="EC" id="2.4.2.31" evidence="1"/>
<proteinExistence type="inferred from homology"/>
<feature type="site" description="Cleavage" evidence="1">
    <location>
        <begin position="6"/>
        <end position="7"/>
    </location>
</feature>
<keyword evidence="2" id="KW-1133">Transmembrane helix</keyword>
<comment type="catalytic activity">
    <reaction evidence="1">
        <text>L-arginyl-[protein] + NAD(+) = N(omega)-(ADP-D-ribosyl)-L-arginyl-[protein] + nicotinamide + H(+)</text>
        <dbReference type="Rhea" id="RHEA:19149"/>
        <dbReference type="Rhea" id="RHEA-COMP:10532"/>
        <dbReference type="Rhea" id="RHEA-COMP:15087"/>
        <dbReference type="ChEBI" id="CHEBI:15378"/>
        <dbReference type="ChEBI" id="CHEBI:17154"/>
        <dbReference type="ChEBI" id="CHEBI:29965"/>
        <dbReference type="ChEBI" id="CHEBI:57540"/>
        <dbReference type="ChEBI" id="CHEBI:142554"/>
        <dbReference type="EC" id="2.4.2.31"/>
    </reaction>
</comment>
<keyword evidence="2" id="KW-0472">Membrane</keyword>
<dbReference type="GO" id="GO:0106274">
    <property type="term" value="F:NAD+-protein-arginine ADP-ribosyltransferase activity"/>
    <property type="evidence" value="ECO:0007669"/>
    <property type="project" value="UniProtKB-UniRule"/>
</dbReference>
<gene>
    <name evidence="4" type="ORF">G4500_00214</name>
</gene>
<dbReference type="HAMAP" id="MF_04139">
    <property type="entry name" value="ALT_T4"/>
    <property type="match status" value="1"/>
</dbReference>
<keyword evidence="1" id="KW-0946">Virion</keyword>
<keyword evidence="1" id="KW-0328">Glycosyltransferase</keyword>
<dbReference type="EMBL" id="MK327945">
    <property type="protein sequence ID" value="QBO65890.1"/>
    <property type="molecule type" value="Genomic_DNA"/>
</dbReference>
<evidence type="ECO:0000313" key="4">
    <source>
        <dbReference type="EMBL" id="QBO65890.1"/>
    </source>
</evidence>
<evidence type="ECO:0000256" key="2">
    <source>
        <dbReference type="SAM" id="Phobius"/>
    </source>
</evidence>
<feature type="transmembrane region" description="Helical" evidence="2">
    <location>
        <begin position="367"/>
        <end position="385"/>
    </location>
</feature>
<feature type="active site" evidence="1">
    <location>
        <position position="635"/>
    </location>
</feature>
<comment type="PTM">
    <text evidence="1">Proteolytic cleavages at the N- and C-termini by the prohead core protein protease give rise to the mature enzyme.</text>
</comment>
<dbReference type="PIRSF" id="PIRSF000491">
    <property type="entry name" value="Alt_phage"/>
    <property type="match status" value="1"/>
</dbReference>
<dbReference type="GO" id="GO:0044423">
    <property type="term" value="C:virion component"/>
    <property type="evidence" value="ECO:0007669"/>
    <property type="project" value="UniProtKB-UniRule"/>
</dbReference>
<dbReference type="Proteomes" id="UP000295282">
    <property type="component" value="Segment"/>
</dbReference>
<dbReference type="SUPFAM" id="SSF56399">
    <property type="entry name" value="ADP-ribosylation"/>
    <property type="match status" value="1"/>
</dbReference>
<keyword evidence="1" id="KW-0520">NAD</keyword>
<dbReference type="InterPro" id="IPR003540">
    <property type="entry name" value="ADP-ribosyltransferase"/>
</dbReference>
<comment type="subcellular location">
    <subcellularLocation>
        <location evidence="1">Virion</location>
    </subcellularLocation>
    <text evidence="1">About 25-50 copies per virion. This protein is injected into the bacterial cell along with the viral DNA.</text>
</comment>
<comment type="similarity">
    <text evidence="1">Belongs to the Tevenvirinae NAD(+)--arginine ADP-ribosyltransferase family.</text>
</comment>
<protein>
    <recommendedName>
        <fullName evidence="1">NAD(+)--arginine ADP-ribosyltransferase</fullName>
        <ecNumber evidence="1">2.4.2.31</ecNumber>
    </recommendedName>
    <component>
        <recommendedName>
            <fullName evidence="1">Mature NAD(+)--arginine ADP-ribosyltransferase</fullName>
        </recommendedName>
    </component>
</protein>